<dbReference type="AlphaFoldDB" id="A0A2R7Y9S1"/>
<organism evidence="1 2">
    <name type="scientific">Candidatus Terraquivivens tikiterensis</name>
    <dbReference type="NCBI Taxonomy" id="1980982"/>
    <lineage>
        <taxon>Archaea</taxon>
        <taxon>Nitrososphaerota</taxon>
        <taxon>Candidatus Wolframiiraptoraceae</taxon>
        <taxon>Candidatus Terraquivivens</taxon>
    </lineage>
</organism>
<gene>
    <name evidence="1" type="ORF">B9J98_00105</name>
</gene>
<evidence type="ECO:0000313" key="2">
    <source>
        <dbReference type="Proteomes" id="UP000244066"/>
    </source>
</evidence>
<proteinExistence type="predicted"/>
<comment type="caution">
    <text evidence="1">The sequence shown here is derived from an EMBL/GenBank/DDBJ whole genome shotgun (WGS) entry which is preliminary data.</text>
</comment>
<reference evidence="1 2" key="1">
    <citation type="submission" date="2017-04" db="EMBL/GenBank/DDBJ databases">
        <title>Draft Aigarchaeota genome from a New Zealand hot spring.</title>
        <authorList>
            <person name="Reysenbach A.-L."/>
            <person name="Donaho J.A."/>
            <person name="Gerhart J."/>
            <person name="Kelley J.F."/>
            <person name="Kouba K."/>
            <person name="Podar M."/>
            <person name="Stott M."/>
        </authorList>
    </citation>
    <scope>NUCLEOTIDE SEQUENCE [LARGE SCALE GENOMIC DNA]</scope>
    <source>
        <strain evidence="1">NZ13_MG1</strain>
    </source>
</reference>
<protein>
    <submittedName>
        <fullName evidence="1">Uncharacterized protein</fullName>
    </submittedName>
</protein>
<sequence length="82" mass="9330">MAGYAGMFDALKVHEEKLDQALQYDLSLIEKAESIRTDVEKIVRMDVGGGEWRQAMDSLKSKVEELDRMIDERSEILRGLNG</sequence>
<dbReference type="Proteomes" id="UP000244066">
    <property type="component" value="Unassembled WGS sequence"/>
</dbReference>
<dbReference type="EMBL" id="NDWU01000001">
    <property type="protein sequence ID" value="PUA34290.1"/>
    <property type="molecule type" value="Genomic_DNA"/>
</dbReference>
<name>A0A2R7Y9S1_9ARCH</name>
<accession>A0A2R7Y9S1</accession>
<evidence type="ECO:0000313" key="1">
    <source>
        <dbReference type="EMBL" id="PUA34290.1"/>
    </source>
</evidence>